<feature type="compositionally biased region" description="Basic and acidic residues" evidence="2">
    <location>
        <begin position="88"/>
        <end position="97"/>
    </location>
</feature>
<organism evidence="4 5">
    <name type="scientific">Plesiocystis pacifica SIR-1</name>
    <dbReference type="NCBI Taxonomy" id="391625"/>
    <lineage>
        <taxon>Bacteria</taxon>
        <taxon>Pseudomonadati</taxon>
        <taxon>Myxococcota</taxon>
        <taxon>Polyangia</taxon>
        <taxon>Nannocystales</taxon>
        <taxon>Nannocystaceae</taxon>
        <taxon>Plesiocystis</taxon>
    </lineage>
</organism>
<feature type="compositionally biased region" description="Polar residues" evidence="2">
    <location>
        <begin position="407"/>
        <end position="418"/>
    </location>
</feature>
<comment type="similarity">
    <text evidence="1">Belongs to the TolB family.</text>
</comment>
<evidence type="ECO:0000256" key="2">
    <source>
        <dbReference type="SAM" id="MobiDB-lite"/>
    </source>
</evidence>
<dbReference type="EMBL" id="ABCS01000072">
    <property type="protein sequence ID" value="EDM76126.1"/>
    <property type="molecule type" value="Genomic_DNA"/>
</dbReference>
<feature type="region of interest" description="Disordered" evidence="2">
    <location>
        <begin position="235"/>
        <end position="255"/>
    </location>
</feature>
<reference evidence="4 5" key="1">
    <citation type="submission" date="2007-06" db="EMBL/GenBank/DDBJ databases">
        <authorList>
            <person name="Shimkets L."/>
            <person name="Ferriera S."/>
            <person name="Johnson J."/>
            <person name="Kravitz S."/>
            <person name="Beeson K."/>
            <person name="Sutton G."/>
            <person name="Rogers Y.-H."/>
            <person name="Friedman R."/>
            <person name="Frazier M."/>
            <person name="Venter J.C."/>
        </authorList>
    </citation>
    <scope>NUCLEOTIDE SEQUENCE [LARGE SCALE GENOMIC DNA]</scope>
    <source>
        <strain evidence="4 5">SIR-1</strain>
    </source>
</reference>
<dbReference type="Gene3D" id="2.120.10.30">
    <property type="entry name" value="TolB, C-terminal domain"/>
    <property type="match status" value="2"/>
</dbReference>
<gene>
    <name evidence="4" type="ORF">PPSIR1_31363</name>
</gene>
<proteinExistence type="inferred from homology"/>
<dbReference type="Proteomes" id="UP000005801">
    <property type="component" value="Unassembled WGS sequence"/>
</dbReference>
<dbReference type="PANTHER" id="PTHR36842">
    <property type="entry name" value="PROTEIN TOLB HOMOLOG"/>
    <property type="match status" value="1"/>
</dbReference>
<keyword evidence="3" id="KW-0732">Signal</keyword>
<dbReference type="InterPro" id="IPR011659">
    <property type="entry name" value="WD40"/>
</dbReference>
<comment type="caution">
    <text evidence="4">The sequence shown here is derived from an EMBL/GenBank/DDBJ whole genome shotgun (WGS) entry which is preliminary data.</text>
</comment>
<dbReference type="RefSeq" id="WP_006974725.1">
    <property type="nucleotide sequence ID" value="NZ_ABCS01000072.1"/>
</dbReference>
<feature type="chain" id="PRO_5002693878" evidence="3">
    <location>
        <begin position="22"/>
        <end position="418"/>
    </location>
</feature>
<evidence type="ECO:0000313" key="4">
    <source>
        <dbReference type="EMBL" id="EDM76126.1"/>
    </source>
</evidence>
<dbReference type="Pfam" id="PF07676">
    <property type="entry name" value="PD40"/>
    <property type="match status" value="3"/>
</dbReference>
<dbReference type="PANTHER" id="PTHR36842:SF1">
    <property type="entry name" value="PROTEIN TOLB"/>
    <property type="match status" value="1"/>
</dbReference>
<accession>A6GDD5</accession>
<sequence length="418" mass="43512">MKRFPTILLAFALAAAPCWLACGAKPRSADDDAAPSAAASAAPAPACGELIFLASAGHDAPQRIVAMDARGGAMRTLHEPPEDDEHEAGEPEHEGGGHAHGGGDFPALLEPSGEGLMILRSQPAGTGKTHDELLRLALGAEGATPVSLTAGFGPAMIRNPSRDPAGRFLVFESDANSFRDLYRLELSSNGGDAPSVLRLTGDEQGNFEPALSPDGERVAFVSSRDGDAELYTMTADGGAPTRLTTSPGDDSAPRWSADGQTLAFVSARDLDRGMDVFVIPAAGGEAKALLPARDAPVLVRDLSVSPDGTKLAFTELSQGAGAAVVVVSFPEGAVLARSRERGEGAGATPLIDEQPVWSPDGKHLAFTRGSGPDRSDILRMDADGRERVNLTMGPSDNRGVHWLPRWSPTSATSSCARR</sequence>
<evidence type="ECO:0000313" key="5">
    <source>
        <dbReference type="Proteomes" id="UP000005801"/>
    </source>
</evidence>
<feature type="region of interest" description="Disordered" evidence="2">
    <location>
        <begin position="389"/>
        <end position="418"/>
    </location>
</feature>
<dbReference type="OrthoDB" id="9815657at2"/>
<evidence type="ECO:0000256" key="3">
    <source>
        <dbReference type="SAM" id="SignalP"/>
    </source>
</evidence>
<feature type="signal peptide" evidence="3">
    <location>
        <begin position="1"/>
        <end position="21"/>
    </location>
</feature>
<dbReference type="eggNOG" id="COG0823">
    <property type="taxonomic scope" value="Bacteria"/>
</dbReference>
<evidence type="ECO:0000256" key="1">
    <source>
        <dbReference type="ARBA" id="ARBA00009820"/>
    </source>
</evidence>
<keyword evidence="5" id="KW-1185">Reference proteome</keyword>
<dbReference type="SUPFAM" id="SSF69304">
    <property type="entry name" value="Tricorn protease N-terminal domain"/>
    <property type="match status" value="1"/>
</dbReference>
<name>A6GDD5_9BACT</name>
<dbReference type="AlphaFoldDB" id="A6GDD5"/>
<dbReference type="STRING" id="391625.PPSIR1_31363"/>
<dbReference type="InterPro" id="IPR011042">
    <property type="entry name" value="6-blade_b-propeller_TolB-like"/>
</dbReference>
<protein>
    <submittedName>
        <fullName evidence="4">Tol-pal system beta propeller repeat protein TolB</fullName>
    </submittedName>
</protein>
<feature type="region of interest" description="Disordered" evidence="2">
    <location>
        <begin position="75"/>
        <end position="107"/>
    </location>
</feature>